<protein>
    <submittedName>
        <fullName evidence="2">Helix-turn-helix domain-containing protein</fullName>
    </submittedName>
</protein>
<evidence type="ECO:0000313" key="2">
    <source>
        <dbReference type="EMBL" id="SDH04713.1"/>
    </source>
</evidence>
<dbReference type="InterPro" id="IPR010982">
    <property type="entry name" value="Lambda_DNA-bd_dom_sf"/>
</dbReference>
<keyword evidence="3" id="KW-1185">Reference proteome</keyword>
<evidence type="ECO:0000313" key="3">
    <source>
        <dbReference type="Proteomes" id="UP000199623"/>
    </source>
</evidence>
<dbReference type="RefSeq" id="WP_176946995.1">
    <property type="nucleotide sequence ID" value="NZ_FNCC01000015.1"/>
</dbReference>
<dbReference type="Proteomes" id="UP000199623">
    <property type="component" value="Unassembled WGS sequence"/>
</dbReference>
<feature type="region of interest" description="Disordered" evidence="1">
    <location>
        <begin position="95"/>
        <end position="117"/>
    </location>
</feature>
<dbReference type="EMBL" id="FNCC01000015">
    <property type="protein sequence ID" value="SDH04713.1"/>
    <property type="molecule type" value="Genomic_DNA"/>
</dbReference>
<dbReference type="AlphaFoldDB" id="A0A1G7Z7I8"/>
<dbReference type="SUPFAM" id="SSF47413">
    <property type="entry name" value="lambda repressor-like DNA-binding domains"/>
    <property type="match status" value="1"/>
</dbReference>
<dbReference type="Gene3D" id="1.10.260.40">
    <property type="entry name" value="lambda repressor-like DNA-binding domains"/>
    <property type="match status" value="1"/>
</dbReference>
<dbReference type="GO" id="GO:0003677">
    <property type="term" value="F:DNA binding"/>
    <property type="evidence" value="ECO:0007669"/>
    <property type="project" value="InterPro"/>
</dbReference>
<dbReference type="CDD" id="cd00093">
    <property type="entry name" value="HTH_XRE"/>
    <property type="match status" value="1"/>
</dbReference>
<accession>A0A1G7Z7I8</accession>
<evidence type="ECO:0000256" key="1">
    <source>
        <dbReference type="SAM" id="MobiDB-lite"/>
    </source>
</evidence>
<proteinExistence type="predicted"/>
<organism evidence="2 3">
    <name type="scientific">Lentzea fradiae</name>
    <dbReference type="NCBI Taxonomy" id="200378"/>
    <lineage>
        <taxon>Bacteria</taxon>
        <taxon>Bacillati</taxon>
        <taxon>Actinomycetota</taxon>
        <taxon>Actinomycetes</taxon>
        <taxon>Pseudonocardiales</taxon>
        <taxon>Pseudonocardiaceae</taxon>
        <taxon>Lentzea</taxon>
    </lineage>
</organism>
<sequence length="486" mass="54716">MTDDQLAADKQPEPAAVRLAKKVKELRKLMNLSDNEVAIRAGYSRQYIASAQKVGKNLPSRELVKALDNVLDANGVLVALRTEAKDEQMRLRARLTDSPASAVPPATPEAVPSHRVRASQDQWLEVRNTPGVRGRELTELAAWLYPESSRGPGGHVLTGPGWLLDEPVELDDVRLLWSESQRPVPPLAPVDHVLPLTDRGHRYTNYSRAVRDLVRPRLLENRLSYRLLGLDTRRGMELTFGTTSFFETFDVKQSVAHEFKSAWLAAERSVPDWDALPLRRSIGDPFDPDRLLMSPGINTLTIRRGRDGDHRFVLHERDGGKVADGGGLCHVMPAGEFQPSSVDPTDVYNDFSLWRNIMREFSEEFLGNPEHDGNSPQPIDYATREPFRSFERFRDAGRFRLWHYGLVIEPLELGAMQLTVAVLDDHVFDELFANLVRTNDEGKIVGGNGRTDMPFSGEAIERLNPRLSASALTLLRIAWRDRTLLL</sequence>
<name>A0A1G7Z7I8_9PSEU</name>
<dbReference type="STRING" id="200378.SAMN05216553_11529"/>
<gene>
    <name evidence="2" type="ORF">SAMN05216553_11529</name>
</gene>
<dbReference type="InterPro" id="IPR001387">
    <property type="entry name" value="Cro/C1-type_HTH"/>
</dbReference>
<reference evidence="3" key="1">
    <citation type="submission" date="2016-10" db="EMBL/GenBank/DDBJ databases">
        <authorList>
            <person name="Varghese N."/>
            <person name="Submissions S."/>
        </authorList>
    </citation>
    <scope>NUCLEOTIDE SEQUENCE [LARGE SCALE GENOMIC DNA]</scope>
    <source>
        <strain evidence="3">CGMCC 4.3506</strain>
    </source>
</reference>